<sequence length="151" mass="16747">MVVVKFWFSTRVSEGKSKLCHRGLSPAPETIRFEAFESQTLAPEVWVDQNTLELGSDRTRLPLNISWADPVHLAGLVGLADHNWTEDGTWMMERLSRGWNDVTDGSGVALNPTRSSDLGGGSAARVAHVGGWKETKKAARRRNRAAEWGYL</sequence>
<accession>A0A5A7QJ67</accession>
<evidence type="ECO:0000313" key="1">
    <source>
        <dbReference type="EMBL" id="GER45389.1"/>
    </source>
</evidence>
<evidence type="ECO:0000313" key="2">
    <source>
        <dbReference type="Proteomes" id="UP000325081"/>
    </source>
</evidence>
<dbReference type="Proteomes" id="UP000325081">
    <property type="component" value="Unassembled WGS sequence"/>
</dbReference>
<comment type="caution">
    <text evidence="1">The sequence shown here is derived from an EMBL/GenBank/DDBJ whole genome shotgun (WGS) entry which is preliminary data.</text>
</comment>
<reference evidence="2" key="1">
    <citation type="journal article" date="2019" name="Curr. Biol.">
        <title>Genome Sequence of Striga asiatica Provides Insight into the Evolution of Plant Parasitism.</title>
        <authorList>
            <person name="Yoshida S."/>
            <person name="Kim S."/>
            <person name="Wafula E.K."/>
            <person name="Tanskanen J."/>
            <person name="Kim Y.M."/>
            <person name="Honaas L."/>
            <person name="Yang Z."/>
            <person name="Spallek T."/>
            <person name="Conn C.E."/>
            <person name="Ichihashi Y."/>
            <person name="Cheong K."/>
            <person name="Cui S."/>
            <person name="Der J.P."/>
            <person name="Gundlach H."/>
            <person name="Jiao Y."/>
            <person name="Hori C."/>
            <person name="Ishida J.K."/>
            <person name="Kasahara H."/>
            <person name="Kiba T."/>
            <person name="Kim M.S."/>
            <person name="Koo N."/>
            <person name="Laohavisit A."/>
            <person name="Lee Y.H."/>
            <person name="Lumba S."/>
            <person name="McCourt P."/>
            <person name="Mortimer J.C."/>
            <person name="Mutuku J.M."/>
            <person name="Nomura T."/>
            <person name="Sasaki-Sekimoto Y."/>
            <person name="Seto Y."/>
            <person name="Wang Y."/>
            <person name="Wakatake T."/>
            <person name="Sakakibara H."/>
            <person name="Demura T."/>
            <person name="Yamaguchi S."/>
            <person name="Yoneyama K."/>
            <person name="Manabe R.I."/>
            <person name="Nelson D.C."/>
            <person name="Schulman A.H."/>
            <person name="Timko M.P."/>
            <person name="dePamphilis C.W."/>
            <person name="Choi D."/>
            <person name="Shirasu K."/>
        </authorList>
    </citation>
    <scope>NUCLEOTIDE SEQUENCE [LARGE SCALE GENOMIC DNA]</scope>
    <source>
        <strain evidence="2">cv. UVA1</strain>
    </source>
</reference>
<proteinExistence type="predicted"/>
<dbReference type="AlphaFoldDB" id="A0A5A7QJ67"/>
<protein>
    <submittedName>
        <fullName evidence="1">Toxofilin</fullName>
    </submittedName>
</protein>
<gene>
    <name evidence="1" type="ORF">STAS_22332</name>
</gene>
<keyword evidence="2" id="KW-1185">Reference proteome</keyword>
<dbReference type="EMBL" id="BKCP01007182">
    <property type="protein sequence ID" value="GER45389.1"/>
    <property type="molecule type" value="Genomic_DNA"/>
</dbReference>
<name>A0A5A7QJ67_STRAF</name>
<organism evidence="1 2">
    <name type="scientific">Striga asiatica</name>
    <name type="common">Asiatic witchweed</name>
    <name type="synonym">Buchnera asiatica</name>
    <dbReference type="NCBI Taxonomy" id="4170"/>
    <lineage>
        <taxon>Eukaryota</taxon>
        <taxon>Viridiplantae</taxon>
        <taxon>Streptophyta</taxon>
        <taxon>Embryophyta</taxon>
        <taxon>Tracheophyta</taxon>
        <taxon>Spermatophyta</taxon>
        <taxon>Magnoliopsida</taxon>
        <taxon>eudicotyledons</taxon>
        <taxon>Gunneridae</taxon>
        <taxon>Pentapetalae</taxon>
        <taxon>asterids</taxon>
        <taxon>lamiids</taxon>
        <taxon>Lamiales</taxon>
        <taxon>Orobanchaceae</taxon>
        <taxon>Buchnereae</taxon>
        <taxon>Striga</taxon>
    </lineage>
</organism>